<evidence type="ECO:0000313" key="2">
    <source>
        <dbReference type="Proteomes" id="UP000829194"/>
    </source>
</evidence>
<sequence>MHYHYVPEDAAELTRSGFSVGIGSPGFLADMVLAGREYASDLAQYPRVFHDALARHYMSLRGMARLDIWLLHDLLSGHGVGGQIFAAWFAALSPHPLYRPLLLDKVKPPHHQYALYLALQAINELEGAAPTESSIALAEIRSSLLTMPQPDVRLRLVPTEEQTSRLEEERQRIAAIYRREGADAARAGLKGTLLAYYRMDHEQWLRAGSPSAEDYLADLAKSPA</sequence>
<organism evidence="1 2">
    <name type="scientific">Lysobacter gummosus</name>
    <dbReference type="NCBI Taxonomy" id="262324"/>
    <lineage>
        <taxon>Bacteria</taxon>
        <taxon>Pseudomonadati</taxon>
        <taxon>Pseudomonadota</taxon>
        <taxon>Gammaproteobacteria</taxon>
        <taxon>Lysobacterales</taxon>
        <taxon>Lysobacteraceae</taxon>
        <taxon>Lysobacter</taxon>
    </lineage>
</organism>
<dbReference type="Proteomes" id="UP000829194">
    <property type="component" value="Chromosome"/>
</dbReference>
<protein>
    <submittedName>
        <fullName evidence="1">Uncharacterized protein</fullName>
    </submittedName>
</protein>
<dbReference type="RefSeq" id="WP_057942652.1">
    <property type="nucleotide sequence ID" value="NZ_CP011131.1"/>
</dbReference>
<evidence type="ECO:0000313" key="1">
    <source>
        <dbReference type="EMBL" id="UNP31525.1"/>
    </source>
</evidence>
<proteinExistence type="predicted"/>
<keyword evidence="2" id="KW-1185">Reference proteome</keyword>
<reference evidence="1 2" key="1">
    <citation type="submission" date="2022-03" db="EMBL/GenBank/DDBJ databases">
        <title>Complete genome sequence of Lysobacter capsici VKM B-2533 and Lysobacter gummosus 10.1.1, promising sources of lytic agents.</title>
        <authorList>
            <person name="Tarlachkov S.V."/>
            <person name="Kudryakova I.V."/>
            <person name="Afoshin A.S."/>
            <person name="Leontyevskaya E.A."/>
            <person name="Leontyevskaya N.V."/>
        </authorList>
    </citation>
    <scope>NUCLEOTIDE SEQUENCE [LARGE SCALE GENOMIC DNA]</scope>
    <source>
        <strain evidence="1 2">10.1.1</strain>
    </source>
</reference>
<dbReference type="EMBL" id="CP093547">
    <property type="protein sequence ID" value="UNP31525.1"/>
    <property type="molecule type" value="Genomic_DNA"/>
</dbReference>
<name>A0ABY3XIR9_9GAMM</name>
<accession>A0ABY3XIR9</accession>
<gene>
    <name evidence="1" type="ORF">MOV92_09875</name>
</gene>